<dbReference type="InterPro" id="IPR029058">
    <property type="entry name" value="AB_hydrolase_fold"/>
</dbReference>
<proteinExistence type="inferred from homology"/>
<name>A0AAD9QCK8_ACRCE</name>
<gene>
    <name evidence="7" type="ORF">P5673_019134</name>
</gene>
<sequence>MVNASLKSSTCITYTRSLVARRFAFSRCVSLHQRTLASESKQFQASCRKIGAVVTKAEARNSKPIVALLGWNSAQDKHLAKYSEIYEKKGFDTVRISGNPVSTMIVLHRAKKVAQNLLDILVEMKSDQDCSIIIHAFSMGGFNVYHFMRQAILSPGHQHFNSIHIIGCIFDSCPNSPRMHTTPTVQSSVVQNLPNPLAKVVAWIGLGVAYPLAFLLGPHLKRVFPDNINSPLGCPELFLYSDADHLIPYDDVKTFLKAHEEKGINVFSKVMKGSAHVQHLRNYPEDYLNQINTFTDYCLKNDM</sequence>
<comment type="subcellular location">
    <subcellularLocation>
        <location evidence="6">Nucleus outer membrane</location>
        <topology evidence="6">Single-pass membrane protein</topology>
    </subcellularLocation>
</comment>
<dbReference type="InterPro" id="IPR008547">
    <property type="entry name" value="DUF829_TMEM53"/>
</dbReference>
<dbReference type="PANTHER" id="PTHR12265">
    <property type="entry name" value="TRANSMEMBRANE PROTEIN 53"/>
    <property type="match status" value="1"/>
</dbReference>
<keyword evidence="8" id="KW-1185">Reference proteome</keyword>
<evidence type="ECO:0000256" key="6">
    <source>
        <dbReference type="ARBA" id="ARBA00034303"/>
    </source>
</evidence>
<keyword evidence="2 7" id="KW-0812">Transmembrane</keyword>
<evidence type="ECO:0000256" key="1">
    <source>
        <dbReference type="ARBA" id="ARBA00007387"/>
    </source>
</evidence>
<evidence type="ECO:0000256" key="4">
    <source>
        <dbReference type="ARBA" id="ARBA00023136"/>
    </source>
</evidence>
<dbReference type="GO" id="GO:0005640">
    <property type="term" value="C:nuclear outer membrane"/>
    <property type="evidence" value="ECO:0007669"/>
    <property type="project" value="UniProtKB-SubCell"/>
</dbReference>
<evidence type="ECO:0000256" key="2">
    <source>
        <dbReference type="ARBA" id="ARBA00022692"/>
    </source>
</evidence>
<evidence type="ECO:0000313" key="7">
    <source>
        <dbReference type="EMBL" id="KAK2558426.1"/>
    </source>
</evidence>
<dbReference type="AlphaFoldDB" id="A0AAD9QCK8"/>
<organism evidence="7 8">
    <name type="scientific">Acropora cervicornis</name>
    <name type="common">Staghorn coral</name>
    <dbReference type="NCBI Taxonomy" id="6130"/>
    <lineage>
        <taxon>Eukaryota</taxon>
        <taxon>Metazoa</taxon>
        <taxon>Cnidaria</taxon>
        <taxon>Anthozoa</taxon>
        <taxon>Hexacorallia</taxon>
        <taxon>Scleractinia</taxon>
        <taxon>Astrocoeniina</taxon>
        <taxon>Acroporidae</taxon>
        <taxon>Acropora</taxon>
    </lineage>
</organism>
<reference evidence="7" key="1">
    <citation type="journal article" date="2023" name="G3 (Bethesda)">
        <title>Whole genome assembly and annotation of the endangered Caribbean coral Acropora cervicornis.</title>
        <authorList>
            <person name="Selwyn J.D."/>
            <person name="Vollmer S.V."/>
        </authorList>
    </citation>
    <scope>NUCLEOTIDE SEQUENCE</scope>
    <source>
        <strain evidence="7">K2</strain>
    </source>
</reference>
<evidence type="ECO:0000256" key="3">
    <source>
        <dbReference type="ARBA" id="ARBA00022989"/>
    </source>
</evidence>
<reference evidence="7" key="2">
    <citation type="journal article" date="2023" name="Science">
        <title>Genomic signatures of disease resistance in endangered staghorn corals.</title>
        <authorList>
            <person name="Vollmer S.V."/>
            <person name="Selwyn J.D."/>
            <person name="Despard B.A."/>
            <person name="Roesel C.L."/>
        </authorList>
    </citation>
    <scope>NUCLEOTIDE SEQUENCE</scope>
    <source>
        <strain evidence="7">K2</strain>
    </source>
</reference>
<keyword evidence="4" id="KW-0472">Membrane</keyword>
<keyword evidence="3" id="KW-1133">Transmembrane helix</keyword>
<protein>
    <submittedName>
        <fullName evidence="7">Transmembrane protein 53</fullName>
    </submittedName>
</protein>
<comment type="similarity">
    <text evidence="1">Belongs to the TMEM53 family.</text>
</comment>
<dbReference type="Pfam" id="PF05705">
    <property type="entry name" value="DUF829"/>
    <property type="match status" value="1"/>
</dbReference>
<comment type="caution">
    <text evidence="7">The sequence shown here is derived from an EMBL/GenBank/DDBJ whole genome shotgun (WGS) entry which is preliminary data.</text>
</comment>
<dbReference type="EMBL" id="JARQWQ010000044">
    <property type="protein sequence ID" value="KAK2558426.1"/>
    <property type="molecule type" value="Genomic_DNA"/>
</dbReference>
<evidence type="ECO:0000256" key="5">
    <source>
        <dbReference type="ARBA" id="ARBA00023242"/>
    </source>
</evidence>
<dbReference type="Gene3D" id="3.40.50.1820">
    <property type="entry name" value="alpha/beta hydrolase"/>
    <property type="match status" value="1"/>
</dbReference>
<accession>A0AAD9QCK8</accession>
<keyword evidence="5" id="KW-0539">Nucleus</keyword>
<dbReference type="PANTHER" id="PTHR12265:SF30">
    <property type="entry name" value="TRANSMEMBRANE PROTEIN 53"/>
    <property type="match status" value="1"/>
</dbReference>
<evidence type="ECO:0000313" key="8">
    <source>
        <dbReference type="Proteomes" id="UP001249851"/>
    </source>
</evidence>
<dbReference type="Proteomes" id="UP001249851">
    <property type="component" value="Unassembled WGS sequence"/>
</dbReference>
<dbReference type="SUPFAM" id="SSF53474">
    <property type="entry name" value="alpha/beta-Hydrolases"/>
    <property type="match status" value="1"/>
</dbReference>